<keyword evidence="1" id="KW-0732">Signal</keyword>
<keyword evidence="3" id="KW-1185">Reference proteome</keyword>
<reference evidence="2 3" key="1">
    <citation type="submission" date="2021-01" db="EMBL/GenBank/DDBJ databases">
        <title>WGS of actinomycetes isolated from Thailand.</title>
        <authorList>
            <person name="Thawai C."/>
        </authorList>
    </citation>
    <scope>NUCLEOTIDE SEQUENCE [LARGE SCALE GENOMIC DNA]</scope>
    <source>
        <strain evidence="2 3">CH5-8</strain>
    </source>
</reference>
<comment type="caution">
    <text evidence="2">The sequence shown here is derived from an EMBL/GenBank/DDBJ whole genome shotgun (WGS) entry which is preliminary data.</text>
</comment>
<sequence>MKTTGTRRRLAATAAAALIAGAGVLMAAPSAMAKANVLTIDKVSLHKPNVQVKVTYSCDPGLDHELVANARRLDTGTRDEVTAAGTVKRDKLICDSDSHVTQVNMRPAQGSHFVKGNKLKVTVFYFDNDGFSYAHEDAVAVL</sequence>
<evidence type="ECO:0000313" key="2">
    <source>
        <dbReference type="EMBL" id="MBL1110101.1"/>
    </source>
</evidence>
<name>A0ABS1PCJ9_9ACTN</name>
<dbReference type="Proteomes" id="UP000621386">
    <property type="component" value="Unassembled WGS sequence"/>
</dbReference>
<dbReference type="PROSITE" id="PS51318">
    <property type="entry name" value="TAT"/>
    <property type="match status" value="1"/>
</dbReference>
<dbReference type="EMBL" id="JAERRH010000029">
    <property type="protein sequence ID" value="MBL1110101.1"/>
    <property type="molecule type" value="Genomic_DNA"/>
</dbReference>
<accession>A0ABS1PCJ9</accession>
<feature type="signal peptide" evidence="1">
    <location>
        <begin position="1"/>
        <end position="27"/>
    </location>
</feature>
<feature type="chain" id="PRO_5046388885" evidence="1">
    <location>
        <begin position="28"/>
        <end position="142"/>
    </location>
</feature>
<gene>
    <name evidence="2" type="ORF">JK361_37000</name>
</gene>
<proteinExistence type="predicted"/>
<organism evidence="2 3">
    <name type="scientific">Streptomyces musisoli</name>
    <dbReference type="NCBI Taxonomy" id="2802280"/>
    <lineage>
        <taxon>Bacteria</taxon>
        <taxon>Bacillati</taxon>
        <taxon>Actinomycetota</taxon>
        <taxon>Actinomycetes</taxon>
        <taxon>Kitasatosporales</taxon>
        <taxon>Streptomycetaceae</taxon>
        <taxon>Streptomyces</taxon>
    </lineage>
</organism>
<protein>
    <submittedName>
        <fullName evidence="2">Uncharacterized protein</fullName>
    </submittedName>
</protein>
<dbReference type="InterPro" id="IPR006311">
    <property type="entry name" value="TAT_signal"/>
</dbReference>
<evidence type="ECO:0000256" key="1">
    <source>
        <dbReference type="SAM" id="SignalP"/>
    </source>
</evidence>
<evidence type="ECO:0000313" key="3">
    <source>
        <dbReference type="Proteomes" id="UP000621386"/>
    </source>
</evidence>